<dbReference type="InterPro" id="IPR000843">
    <property type="entry name" value="HTH_LacI"/>
</dbReference>
<evidence type="ECO:0000256" key="3">
    <source>
        <dbReference type="ARBA" id="ARBA00023163"/>
    </source>
</evidence>
<dbReference type="PANTHER" id="PTHR30146:SF138">
    <property type="entry name" value="TRANSCRIPTIONAL REGULATORY PROTEIN"/>
    <property type="match status" value="1"/>
</dbReference>
<dbReference type="InterPro" id="IPR010982">
    <property type="entry name" value="Lambda_DNA-bd_dom_sf"/>
</dbReference>
<evidence type="ECO:0000256" key="1">
    <source>
        <dbReference type="ARBA" id="ARBA00023015"/>
    </source>
</evidence>
<accession>A0A919KZB7</accession>
<dbReference type="SMART" id="SM00354">
    <property type="entry name" value="HTH_LACI"/>
    <property type="match status" value="1"/>
</dbReference>
<gene>
    <name evidence="5" type="ORF">GCM10018793_30670</name>
</gene>
<dbReference type="InterPro" id="IPR046335">
    <property type="entry name" value="LacI/GalR-like_sensor"/>
</dbReference>
<dbReference type="Proteomes" id="UP000603708">
    <property type="component" value="Unassembled WGS sequence"/>
</dbReference>
<dbReference type="Gene3D" id="1.10.260.40">
    <property type="entry name" value="lambda repressor-like DNA-binding domains"/>
    <property type="match status" value="1"/>
</dbReference>
<evidence type="ECO:0000313" key="5">
    <source>
        <dbReference type="EMBL" id="GHH79015.1"/>
    </source>
</evidence>
<dbReference type="GO" id="GO:0003700">
    <property type="term" value="F:DNA-binding transcription factor activity"/>
    <property type="evidence" value="ECO:0007669"/>
    <property type="project" value="TreeGrafter"/>
</dbReference>
<keyword evidence="2" id="KW-0238">DNA-binding</keyword>
<keyword evidence="6" id="KW-1185">Reference proteome</keyword>
<dbReference type="AlphaFoldDB" id="A0A919KZB7"/>
<reference evidence="5" key="2">
    <citation type="submission" date="2020-09" db="EMBL/GenBank/DDBJ databases">
        <authorList>
            <person name="Sun Q."/>
            <person name="Ohkuma M."/>
        </authorList>
    </citation>
    <scope>NUCLEOTIDE SEQUENCE</scope>
    <source>
        <strain evidence="5">JCM 5069</strain>
    </source>
</reference>
<dbReference type="SMR" id="A0A919KZB7"/>
<name>A0A919KZB7_9ACTN</name>
<dbReference type="SUPFAM" id="SSF53822">
    <property type="entry name" value="Periplasmic binding protein-like I"/>
    <property type="match status" value="1"/>
</dbReference>
<evidence type="ECO:0000256" key="2">
    <source>
        <dbReference type="ARBA" id="ARBA00023125"/>
    </source>
</evidence>
<feature type="domain" description="HTH lacI-type" evidence="4">
    <location>
        <begin position="17"/>
        <end position="89"/>
    </location>
</feature>
<dbReference type="Gene3D" id="3.40.50.2300">
    <property type="match status" value="2"/>
</dbReference>
<reference evidence="5" key="1">
    <citation type="journal article" date="2014" name="Int. J. Syst. Evol. Microbiol.">
        <title>Complete genome sequence of Corynebacterium casei LMG S-19264T (=DSM 44701T), isolated from a smear-ripened cheese.</title>
        <authorList>
            <consortium name="US DOE Joint Genome Institute (JGI-PGF)"/>
            <person name="Walter F."/>
            <person name="Albersmeier A."/>
            <person name="Kalinowski J."/>
            <person name="Ruckert C."/>
        </authorList>
    </citation>
    <scope>NUCLEOTIDE SEQUENCE</scope>
    <source>
        <strain evidence="5">JCM 5069</strain>
    </source>
</reference>
<evidence type="ECO:0000259" key="4">
    <source>
        <dbReference type="SMART" id="SM00354"/>
    </source>
</evidence>
<dbReference type="InterPro" id="IPR028082">
    <property type="entry name" value="Peripla_BP_I"/>
</dbReference>
<dbReference type="EMBL" id="BNCD01000008">
    <property type="protein sequence ID" value="GHH79015.1"/>
    <property type="molecule type" value="Genomic_DNA"/>
</dbReference>
<evidence type="ECO:0000313" key="6">
    <source>
        <dbReference type="Proteomes" id="UP000603708"/>
    </source>
</evidence>
<organism evidence="5 6">
    <name type="scientific">Streptomyces sulfonofaciens</name>
    <dbReference type="NCBI Taxonomy" id="68272"/>
    <lineage>
        <taxon>Bacteria</taxon>
        <taxon>Bacillati</taxon>
        <taxon>Actinomycetota</taxon>
        <taxon>Actinomycetes</taxon>
        <taxon>Kitasatosporales</taxon>
        <taxon>Streptomycetaceae</taxon>
        <taxon>Streptomyces</taxon>
    </lineage>
</organism>
<dbReference type="SUPFAM" id="SSF47413">
    <property type="entry name" value="lambda repressor-like DNA-binding domains"/>
    <property type="match status" value="1"/>
</dbReference>
<protein>
    <submittedName>
        <fullName evidence="5">LacI family transcriptional regulator</fullName>
    </submittedName>
</protein>
<keyword evidence="3" id="KW-0804">Transcription</keyword>
<dbReference type="Pfam" id="PF13377">
    <property type="entry name" value="Peripla_BP_3"/>
    <property type="match status" value="1"/>
</dbReference>
<dbReference type="CDD" id="cd06267">
    <property type="entry name" value="PBP1_LacI_sugar_binding-like"/>
    <property type="match status" value="1"/>
</dbReference>
<dbReference type="PANTHER" id="PTHR30146">
    <property type="entry name" value="LACI-RELATED TRANSCRIPTIONAL REPRESSOR"/>
    <property type="match status" value="1"/>
</dbReference>
<sequence>MSDISATPENTPVTPHRMTGKEIARSLKVSPATVSLVMANKWQGCVSAEVANSILAAATTPAGGLGVSARNLRLGRTGTVMLVVPSLANPHFADVHSGAARAGAEHGIGVIVYPLKDEDGKGPFLSARRAIDGVLACAVSARSMDVLRDGVAMVALDSEPEAGGCSVTMDVAAGMRAAVDHLARLGHQHLLHIRAERDAWTFTQRAAAFEDRVAAHHGIRGQSLAVPFQSVRARELIAVRLRADGLVTGLICDDDNLAACAYSAARDLGLAIPDDLSVIGFNDLPIASLLVPALTTVRLPAHELGRLGMEQFLASGTGPASTVMPVTLIERASAAPPGP</sequence>
<proteinExistence type="predicted"/>
<comment type="caution">
    <text evidence="5">The sequence shown here is derived from an EMBL/GenBank/DDBJ whole genome shotgun (WGS) entry which is preliminary data.</text>
</comment>
<keyword evidence="1" id="KW-0805">Transcription regulation</keyword>
<dbReference type="GO" id="GO:0000976">
    <property type="term" value="F:transcription cis-regulatory region binding"/>
    <property type="evidence" value="ECO:0007669"/>
    <property type="project" value="TreeGrafter"/>
</dbReference>